<dbReference type="CDD" id="cd00063">
    <property type="entry name" value="FN3"/>
    <property type="match status" value="1"/>
</dbReference>
<evidence type="ECO:0000313" key="5">
    <source>
        <dbReference type="Proteomes" id="UP001324427"/>
    </source>
</evidence>
<dbReference type="InterPro" id="IPR001357">
    <property type="entry name" value="BRCT_dom"/>
</dbReference>
<dbReference type="CDD" id="cd13945">
    <property type="entry name" value="Chs5_N"/>
    <property type="match status" value="1"/>
</dbReference>
<dbReference type="GO" id="GO:0000747">
    <property type="term" value="P:conjugation with cellular fusion"/>
    <property type="evidence" value="ECO:0007669"/>
    <property type="project" value="TreeGrafter"/>
</dbReference>
<proteinExistence type="predicted"/>
<dbReference type="PANTHER" id="PTHR47351:SF1">
    <property type="entry name" value="CHITIN BIOSYNTHESIS PROTEIN CHS5"/>
    <property type="match status" value="1"/>
</dbReference>
<evidence type="ECO:0000259" key="2">
    <source>
        <dbReference type="PROSITE" id="PS50172"/>
    </source>
</evidence>
<dbReference type="GO" id="GO:0005802">
    <property type="term" value="C:trans-Golgi network"/>
    <property type="evidence" value="ECO:0007669"/>
    <property type="project" value="TreeGrafter"/>
</dbReference>
<dbReference type="InterPro" id="IPR003961">
    <property type="entry name" value="FN3_dom"/>
</dbReference>
<accession>A0AAV9JTC2</accession>
<dbReference type="AlphaFoldDB" id="A0AAV9JTC2"/>
<feature type="domain" description="Fibronectin type-III" evidence="3">
    <location>
        <begin position="75"/>
        <end position="167"/>
    </location>
</feature>
<feature type="compositionally biased region" description="Polar residues" evidence="1">
    <location>
        <begin position="333"/>
        <end position="343"/>
    </location>
</feature>
<dbReference type="CDD" id="cd17742">
    <property type="entry name" value="BRCT_CHS5_like"/>
    <property type="match status" value="1"/>
</dbReference>
<dbReference type="Pfam" id="PF16892">
    <property type="entry name" value="CHS5_N"/>
    <property type="match status" value="1"/>
</dbReference>
<dbReference type="InterPro" id="IPR052827">
    <property type="entry name" value="CHS_Export/Cell_Fusion_Reg"/>
</dbReference>
<dbReference type="SUPFAM" id="SSF49265">
    <property type="entry name" value="Fibronectin type III"/>
    <property type="match status" value="1"/>
</dbReference>
<feature type="compositionally biased region" description="Low complexity" evidence="1">
    <location>
        <begin position="256"/>
        <end position="281"/>
    </location>
</feature>
<feature type="compositionally biased region" description="Acidic residues" evidence="1">
    <location>
        <begin position="398"/>
        <end position="409"/>
    </location>
</feature>
<name>A0AAV9JTC2_9PEZI</name>
<evidence type="ECO:0000256" key="1">
    <source>
        <dbReference type="SAM" id="MobiDB-lite"/>
    </source>
</evidence>
<dbReference type="PROSITE" id="PS50172">
    <property type="entry name" value="BRCT"/>
    <property type="match status" value="1"/>
</dbReference>
<dbReference type="InterPro" id="IPR031669">
    <property type="entry name" value="Fn3_2"/>
</dbReference>
<dbReference type="PANTHER" id="PTHR47351">
    <property type="entry name" value="CHITIN BIOSYNTHESIS PROTEIN CHS5"/>
    <property type="match status" value="1"/>
</dbReference>
<evidence type="ECO:0000313" key="4">
    <source>
        <dbReference type="EMBL" id="KAK4548286.1"/>
    </source>
</evidence>
<dbReference type="Gene3D" id="2.60.40.10">
    <property type="entry name" value="Immunoglobulins"/>
    <property type="match status" value="1"/>
</dbReference>
<gene>
    <name evidence="4" type="ORF">LTR36_010156</name>
</gene>
<evidence type="ECO:0000259" key="3">
    <source>
        <dbReference type="PROSITE" id="PS50853"/>
    </source>
</evidence>
<reference evidence="4 5" key="1">
    <citation type="submission" date="2021-11" db="EMBL/GenBank/DDBJ databases">
        <title>Black yeast isolated from Biological Soil Crust.</title>
        <authorList>
            <person name="Kurbessoian T."/>
        </authorList>
    </citation>
    <scope>NUCLEOTIDE SEQUENCE [LARGE SCALE GENOMIC DNA]</scope>
    <source>
        <strain evidence="4 5">CCFEE 5522</strain>
    </source>
</reference>
<comment type="caution">
    <text evidence="4">The sequence shown here is derived from an EMBL/GenBank/DDBJ whole genome shotgun (WGS) entry which is preliminary data.</text>
</comment>
<evidence type="ECO:0008006" key="6">
    <source>
        <dbReference type="Google" id="ProtNLM"/>
    </source>
</evidence>
<dbReference type="GO" id="GO:0046983">
    <property type="term" value="F:protein dimerization activity"/>
    <property type="evidence" value="ECO:0007669"/>
    <property type="project" value="InterPro"/>
</dbReference>
<dbReference type="SUPFAM" id="SSF52113">
    <property type="entry name" value="BRCT domain"/>
    <property type="match status" value="1"/>
</dbReference>
<dbReference type="Gene3D" id="3.40.50.10190">
    <property type="entry name" value="BRCT domain"/>
    <property type="match status" value="1"/>
</dbReference>
<dbReference type="InterPro" id="IPR013783">
    <property type="entry name" value="Ig-like_fold"/>
</dbReference>
<dbReference type="Pfam" id="PF12738">
    <property type="entry name" value="PTCB-BRCT"/>
    <property type="match status" value="1"/>
</dbReference>
<protein>
    <recommendedName>
        <fullName evidence="6">Chitin biosynthesis protein CHS5</fullName>
    </recommendedName>
</protein>
<dbReference type="InterPro" id="IPR036116">
    <property type="entry name" value="FN3_sf"/>
</dbReference>
<dbReference type="Pfam" id="PF16893">
    <property type="entry name" value="fn3_2"/>
    <property type="match status" value="1"/>
</dbReference>
<sequence>MLVSLTVGKVDAGVAVLLTEDKRLIEFPSILLPPDIHSGSIVDINVARNQPAEHVAEQKFAALQADIYNTFGTDSPQAPVLRCRNATQTSVVLEWDPIELATAEIRSLSLYRNGSKAGNIPAGKMSTKISGLALDTEYTFHLVLRTSAGQYASERLTIKTHKMTDLHGITITPGVMPSQLKDSLAETVNRIGAKLIDGVRIDTTHFVCTEPRGQAWEKAVEMNVPVVVPDWLKGCEREGRIVGVRSYYLDADPSKRQIGPAAQQQQQQQQRPSVSSAAPARDSPRIEHTPPTPERPTADRSYPRANGARAAEDSEPPTPPPKPVNERVAEEAASQSDGQSMAGTTLAEKHGEDDDGADGDESDGETEQGTEDGVETEKMSKDSTDGNGSTEREPVAVADDDGNFDEVAL</sequence>
<dbReference type="EMBL" id="JAVFHQ010000008">
    <property type="protein sequence ID" value="KAK4548286.1"/>
    <property type="molecule type" value="Genomic_DNA"/>
</dbReference>
<dbReference type="InterPro" id="IPR031673">
    <property type="entry name" value="Chs5_N"/>
</dbReference>
<dbReference type="GO" id="GO:0034044">
    <property type="term" value="C:exomer complex"/>
    <property type="evidence" value="ECO:0007669"/>
    <property type="project" value="TreeGrafter"/>
</dbReference>
<dbReference type="InterPro" id="IPR036420">
    <property type="entry name" value="BRCT_dom_sf"/>
</dbReference>
<feature type="compositionally biased region" description="Basic and acidic residues" evidence="1">
    <location>
        <begin position="375"/>
        <end position="394"/>
    </location>
</feature>
<organism evidence="4 5">
    <name type="scientific">Oleoguttula mirabilis</name>
    <dbReference type="NCBI Taxonomy" id="1507867"/>
    <lineage>
        <taxon>Eukaryota</taxon>
        <taxon>Fungi</taxon>
        <taxon>Dikarya</taxon>
        <taxon>Ascomycota</taxon>
        <taxon>Pezizomycotina</taxon>
        <taxon>Dothideomycetes</taxon>
        <taxon>Dothideomycetidae</taxon>
        <taxon>Mycosphaerellales</taxon>
        <taxon>Teratosphaeriaceae</taxon>
        <taxon>Oleoguttula</taxon>
    </lineage>
</organism>
<feature type="region of interest" description="Disordered" evidence="1">
    <location>
        <begin position="256"/>
        <end position="409"/>
    </location>
</feature>
<keyword evidence="5" id="KW-1185">Reference proteome</keyword>
<dbReference type="PROSITE" id="PS50853">
    <property type="entry name" value="FN3"/>
    <property type="match status" value="1"/>
</dbReference>
<dbReference type="Proteomes" id="UP001324427">
    <property type="component" value="Unassembled WGS sequence"/>
</dbReference>
<dbReference type="Gene3D" id="6.20.120.50">
    <property type="match status" value="1"/>
</dbReference>
<feature type="compositionally biased region" description="Acidic residues" evidence="1">
    <location>
        <begin position="353"/>
        <end position="374"/>
    </location>
</feature>
<feature type="domain" description="BRCT" evidence="2">
    <location>
        <begin position="161"/>
        <end position="249"/>
    </location>
</feature>
<dbReference type="GO" id="GO:0006893">
    <property type="term" value="P:Golgi to plasma membrane transport"/>
    <property type="evidence" value="ECO:0007669"/>
    <property type="project" value="TreeGrafter"/>
</dbReference>
<dbReference type="SMART" id="SM00292">
    <property type="entry name" value="BRCT"/>
    <property type="match status" value="1"/>
</dbReference>